<dbReference type="PANTHER" id="PTHR42770">
    <property type="entry name" value="AMINO ACID TRANSPORTER-RELATED"/>
    <property type="match status" value="1"/>
</dbReference>
<name>A0ABP4IZ96_9ACTN</name>
<gene>
    <name evidence="9" type="ORF">GCM10009639_44290</name>
</gene>
<feature type="transmembrane region" description="Helical" evidence="8">
    <location>
        <begin position="155"/>
        <end position="174"/>
    </location>
</feature>
<feature type="transmembrane region" description="Helical" evidence="8">
    <location>
        <begin position="433"/>
        <end position="453"/>
    </location>
</feature>
<evidence type="ECO:0000256" key="2">
    <source>
        <dbReference type="ARBA" id="ARBA00022448"/>
    </source>
</evidence>
<dbReference type="PANTHER" id="PTHR42770:SF15">
    <property type="entry name" value="GLUTAMATE_GAMMA-AMINOBUTYRATE ANTIPORTER-RELATED"/>
    <property type="match status" value="1"/>
</dbReference>
<evidence type="ECO:0000256" key="3">
    <source>
        <dbReference type="ARBA" id="ARBA00022475"/>
    </source>
</evidence>
<evidence type="ECO:0000256" key="7">
    <source>
        <dbReference type="SAM" id="MobiDB-lite"/>
    </source>
</evidence>
<feature type="transmembrane region" description="Helical" evidence="8">
    <location>
        <begin position="266"/>
        <end position="288"/>
    </location>
</feature>
<feature type="transmembrane region" description="Helical" evidence="8">
    <location>
        <begin position="70"/>
        <end position="94"/>
    </location>
</feature>
<dbReference type="Pfam" id="PF13520">
    <property type="entry name" value="AA_permease_2"/>
    <property type="match status" value="1"/>
</dbReference>
<feature type="transmembrane region" description="Helical" evidence="8">
    <location>
        <begin position="368"/>
        <end position="386"/>
    </location>
</feature>
<dbReference type="EMBL" id="BAAAKJ010000240">
    <property type="protein sequence ID" value="GAA1401675.1"/>
    <property type="molecule type" value="Genomic_DNA"/>
</dbReference>
<proteinExistence type="predicted"/>
<evidence type="ECO:0000256" key="5">
    <source>
        <dbReference type="ARBA" id="ARBA00022989"/>
    </source>
</evidence>
<feature type="transmembrane region" description="Helical" evidence="8">
    <location>
        <begin position="308"/>
        <end position="337"/>
    </location>
</feature>
<accession>A0ABP4IZ96</accession>
<evidence type="ECO:0000256" key="8">
    <source>
        <dbReference type="SAM" id="Phobius"/>
    </source>
</evidence>
<dbReference type="PIRSF" id="PIRSF006060">
    <property type="entry name" value="AA_transporter"/>
    <property type="match status" value="1"/>
</dbReference>
<evidence type="ECO:0000313" key="9">
    <source>
        <dbReference type="EMBL" id="GAA1401675.1"/>
    </source>
</evidence>
<comment type="subcellular location">
    <subcellularLocation>
        <location evidence="1">Cell membrane</location>
        <topology evidence="1">Multi-pass membrane protein</topology>
    </subcellularLocation>
</comment>
<organism evidence="9 10">
    <name type="scientific">Kitasatospora putterlickiae</name>
    <dbReference type="NCBI Taxonomy" id="221725"/>
    <lineage>
        <taxon>Bacteria</taxon>
        <taxon>Bacillati</taxon>
        <taxon>Actinomycetota</taxon>
        <taxon>Actinomycetes</taxon>
        <taxon>Kitasatosporales</taxon>
        <taxon>Streptomycetaceae</taxon>
        <taxon>Kitasatospora</taxon>
    </lineage>
</organism>
<dbReference type="Proteomes" id="UP001499863">
    <property type="component" value="Unassembled WGS sequence"/>
</dbReference>
<reference evidence="10" key="1">
    <citation type="journal article" date="2019" name="Int. J. Syst. Evol. Microbiol.">
        <title>The Global Catalogue of Microorganisms (GCM) 10K type strain sequencing project: providing services to taxonomists for standard genome sequencing and annotation.</title>
        <authorList>
            <consortium name="The Broad Institute Genomics Platform"/>
            <consortium name="The Broad Institute Genome Sequencing Center for Infectious Disease"/>
            <person name="Wu L."/>
            <person name="Ma J."/>
        </authorList>
    </citation>
    <scope>NUCLEOTIDE SEQUENCE [LARGE SCALE GENOMIC DNA]</scope>
    <source>
        <strain evidence="10">JCM 12393</strain>
    </source>
</reference>
<feature type="compositionally biased region" description="Gly residues" evidence="7">
    <location>
        <begin position="10"/>
        <end position="27"/>
    </location>
</feature>
<feature type="transmembrane region" description="Helical" evidence="8">
    <location>
        <begin position="186"/>
        <end position="206"/>
    </location>
</feature>
<keyword evidence="10" id="KW-1185">Reference proteome</keyword>
<evidence type="ECO:0000256" key="4">
    <source>
        <dbReference type="ARBA" id="ARBA00022692"/>
    </source>
</evidence>
<dbReference type="InterPro" id="IPR050367">
    <property type="entry name" value="APC_superfamily"/>
</dbReference>
<evidence type="ECO:0000256" key="1">
    <source>
        <dbReference type="ARBA" id="ARBA00004651"/>
    </source>
</evidence>
<dbReference type="InterPro" id="IPR002293">
    <property type="entry name" value="AA/rel_permease1"/>
</dbReference>
<keyword evidence="4 8" id="KW-0812">Transmembrane</keyword>
<sequence length="523" mass="55170">MSSMDIPSSGRGGPGTSDGADGTGAGAGHERTGPAATRLADAPRMSWLTLALMTTASVASLRSAPTMAVYGLACVFLYLLPAVVFLLPTALVSAELASGWEGGVYRWVSEGLSKPLGFLAVWCQFAMTIFYYPSLLAYVASTIAYVVDPSLASNGLYTAIVIMVLYWTGVWVSSRGTKAVAGLSSMGLVIGTLIPGTLLVVLGFVFLGQGNASAAPIDAAHLFPEWTGLASLVLIVNNFLSYSGMEMNAVHVSSLRDPAKEFPRTMFTASGMVLAIFILPALAISWVVPSSELSLTAGVMQAFDAFFQYFHIGWLTPVIAVALVAASLGGMLTWLAGPSKGLLMISRQEGYLPPFLQRLNKEGIQQNLLVTQGVVTTVIALAYALIPNVSSAYWIFSVITTQVYLIVYLLMFAAAIRLRRTRPEHPRGYRAPALVPIAVTGLVASAAAMAIGFVPSSQFGSGSVWSYVVIVGGGLVLLGLLIPYLFLRLRKPGWRSPDAQAELAAQEAAERGEADGPEQGGAA</sequence>
<feature type="transmembrane region" description="Helical" evidence="8">
    <location>
        <begin position="392"/>
        <end position="412"/>
    </location>
</feature>
<evidence type="ECO:0000313" key="10">
    <source>
        <dbReference type="Proteomes" id="UP001499863"/>
    </source>
</evidence>
<feature type="transmembrane region" description="Helical" evidence="8">
    <location>
        <begin position="465"/>
        <end position="487"/>
    </location>
</feature>
<dbReference type="Gene3D" id="1.20.1740.10">
    <property type="entry name" value="Amino acid/polyamine transporter I"/>
    <property type="match status" value="1"/>
</dbReference>
<keyword evidence="5 8" id="KW-1133">Transmembrane helix</keyword>
<keyword evidence="2" id="KW-0813">Transport</keyword>
<protein>
    <submittedName>
        <fullName evidence="9">APC family permease</fullName>
    </submittedName>
</protein>
<feature type="region of interest" description="Disordered" evidence="7">
    <location>
        <begin position="500"/>
        <end position="523"/>
    </location>
</feature>
<keyword evidence="6 8" id="KW-0472">Membrane</keyword>
<keyword evidence="3" id="KW-1003">Cell membrane</keyword>
<feature type="region of interest" description="Disordered" evidence="7">
    <location>
        <begin position="1"/>
        <end position="33"/>
    </location>
</feature>
<feature type="transmembrane region" description="Helical" evidence="8">
    <location>
        <begin position="47"/>
        <end position="64"/>
    </location>
</feature>
<evidence type="ECO:0000256" key="6">
    <source>
        <dbReference type="ARBA" id="ARBA00023136"/>
    </source>
</evidence>
<comment type="caution">
    <text evidence="9">The sequence shown here is derived from an EMBL/GenBank/DDBJ whole genome shotgun (WGS) entry which is preliminary data.</text>
</comment>